<evidence type="ECO:0000313" key="19">
    <source>
        <dbReference type="Proteomes" id="UP001359308"/>
    </source>
</evidence>
<keyword evidence="13" id="KW-0902">Two-component regulatory system</keyword>
<dbReference type="InterPro" id="IPR003660">
    <property type="entry name" value="HAMP_dom"/>
</dbReference>
<dbReference type="PANTHER" id="PTHR44936">
    <property type="entry name" value="SENSOR PROTEIN CREC"/>
    <property type="match status" value="1"/>
</dbReference>
<keyword evidence="6" id="KW-0597">Phosphoprotein</keyword>
<evidence type="ECO:0000256" key="1">
    <source>
        <dbReference type="ARBA" id="ARBA00000085"/>
    </source>
</evidence>
<dbReference type="SUPFAM" id="SSF55874">
    <property type="entry name" value="ATPase domain of HSP90 chaperone/DNA topoisomerase II/histidine kinase"/>
    <property type="match status" value="1"/>
</dbReference>
<dbReference type="Pfam" id="PF00672">
    <property type="entry name" value="HAMP"/>
    <property type="match status" value="1"/>
</dbReference>
<proteinExistence type="predicted"/>
<dbReference type="InterPro" id="IPR036097">
    <property type="entry name" value="HisK_dim/P_sf"/>
</dbReference>
<evidence type="ECO:0000256" key="15">
    <source>
        <dbReference type="SAM" id="Phobius"/>
    </source>
</evidence>
<dbReference type="InterPro" id="IPR004358">
    <property type="entry name" value="Sig_transdc_His_kin-like_C"/>
</dbReference>
<dbReference type="InterPro" id="IPR005467">
    <property type="entry name" value="His_kinase_dom"/>
</dbReference>
<reference evidence="18 19" key="1">
    <citation type="submission" date="2022-09" db="EMBL/GenBank/DDBJ databases">
        <authorList>
            <person name="Giprobiosintez L."/>
        </authorList>
    </citation>
    <scope>NUCLEOTIDE SEQUENCE [LARGE SCALE GENOMIC DNA]</scope>
    <source>
        <strain evidence="19">VKPM-B-12549 (GBS-15)</strain>
    </source>
</reference>
<dbReference type="CDD" id="cd00075">
    <property type="entry name" value="HATPase"/>
    <property type="match status" value="1"/>
</dbReference>
<dbReference type="PROSITE" id="PS50109">
    <property type="entry name" value="HIS_KIN"/>
    <property type="match status" value="1"/>
</dbReference>
<dbReference type="InterPro" id="IPR036890">
    <property type="entry name" value="HATPase_C_sf"/>
</dbReference>
<dbReference type="Pfam" id="PF02518">
    <property type="entry name" value="HATPase_c"/>
    <property type="match status" value="1"/>
</dbReference>
<keyword evidence="9" id="KW-0547">Nucleotide-binding</keyword>
<dbReference type="EC" id="2.7.13.3" evidence="3"/>
<dbReference type="InterPro" id="IPR003594">
    <property type="entry name" value="HATPase_dom"/>
</dbReference>
<evidence type="ECO:0000256" key="8">
    <source>
        <dbReference type="ARBA" id="ARBA00022692"/>
    </source>
</evidence>
<keyword evidence="12 15" id="KW-1133">Transmembrane helix</keyword>
<evidence type="ECO:0000256" key="5">
    <source>
        <dbReference type="ARBA" id="ARBA00022519"/>
    </source>
</evidence>
<keyword evidence="7" id="KW-0808">Transferase</keyword>
<protein>
    <recommendedName>
        <fullName evidence="3">histidine kinase</fullName>
        <ecNumber evidence="3">2.7.13.3</ecNumber>
    </recommendedName>
</protein>
<dbReference type="SMART" id="SM00388">
    <property type="entry name" value="HisKA"/>
    <property type="match status" value="1"/>
</dbReference>
<evidence type="ECO:0000256" key="13">
    <source>
        <dbReference type="ARBA" id="ARBA00023012"/>
    </source>
</evidence>
<evidence type="ECO:0000259" key="16">
    <source>
        <dbReference type="PROSITE" id="PS50109"/>
    </source>
</evidence>
<dbReference type="Proteomes" id="UP001359308">
    <property type="component" value="Chromosome"/>
</dbReference>
<dbReference type="CDD" id="cd06225">
    <property type="entry name" value="HAMP"/>
    <property type="match status" value="1"/>
</dbReference>
<dbReference type="PRINTS" id="PR00344">
    <property type="entry name" value="BCTRLSENSOR"/>
</dbReference>
<dbReference type="CDD" id="cd00082">
    <property type="entry name" value="HisKA"/>
    <property type="match status" value="1"/>
</dbReference>
<dbReference type="GO" id="GO:0005524">
    <property type="term" value="F:ATP binding"/>
    <property type="evidence" value="ECO:0007669"/>
    <property type="project" value="UniProtKB-KW"/>
</dbReference>
<dbReference type="Gene3D" id="3.30.565.10">
    <property type="entry name" value="Histidine kinase-like ATPase, C-terminal domain"/>
    <property type="match status" value="1"/>
</dbReference>
<dbReference type="SMART" id="SM00387">
    <property type="entry name" value="HATPase_c"/>
    <property type="match status" value="1"/>
</dbReference>
<evidence type="ECO:0000256" key="7">
    <source>
        <dbReference type="ARBA" id="ARBA00022679"/>
    </source>
</evidence>
<keyword evidence="11 18" id="KW-0067">ATP-binding</keyword>
<feature type="domain" description="Histidine kinase" evidence="16">
    <location>
        <begin position="247"/>
        <end position="446"/>
    </location>
</feature>
<feature type="transmembrane region" description="Helical" evidence="15">
    <location>
        <begin position="12"/>
        <end position="31"/>
    </location>
</feature>
<evidence type="ECO:0000256" key="3">
    <source>
        <dbReference type="ARBA" id="ARBA00012438"/>
    </source>
</evidence>
<dbReference type="InterPro" id="IPR050980">
    <property type="entry name" value="2C_sensor_his_kinase"/>
</dbReference>
<evidence type="ECO:0000259" key="17">
    <source>
        <dbReference type="PROSITE" id="PS50885"/>
    </source>
</evidence>
<keyword evidence="5" id="KW-0997">Cell inner membrane</keyword>
<dbReference type="RefSeq" id="WP_198324105.1">
    <property type="nucleotide sequence ID" value="NZ_CP104311.1"/>
</dbReference>
<keyword evidence="4" id="KW-1003">Cell membrane</keyword>
<gene>
    <name evidence="18" type="ORF">N4J17_10105</name>
</gene>
<evidence type="ECO:0000256" key="14">
    <source>
        <dbReference type="ARBA" id="ARBA00023136"/>
    </source>
</evidence>
<evidence type="ECO:0000256" key="6">
    <source>
        <dbReference type="ARBA" id="ARBA00022553"/>
    </source>
</evidence>
<dbReference type="PANTHER" id="PTHR44936:SF5">
    <property type="entry name" value="SENSOR HISTIDINE KINASE ENVZ"/>
    <property type="match status" value="1"/>
</dbReference>
<feature type="domain" description="HAMP" evidence="17">
    <location>
        <begin position="187"/>
        <end position="239"/>
    </location>
</feature>
<sequence>MRFWPDSIAGRTVGLLFVGLVFTVTVSLSVFQLDFFHGKGWDETFRNLDRVAVIASIMDRVPRDLRPELLPALNEGSVGVMWEPHASPPPLRQDGMTRHLARDIRVLAEVHGMQRVAAGYPSVGPASGGWLMPPPGPAEVWVALSDGTWLRFAIANEAIGGLWTLRLTVAAGLFLAGIVVLGVWAARKVTAPLDRFALAAQRLGADVDAPPMAEEGPSEIRRAAEAFNSMQRRISRLIEDRTLMLAALSHDLRTVLARLRFRTELIPDPDQRRKAGADLDEMQAMLQSTLSFARDDTAVEPLAVIDLAMLLQSLCDDLQDAGKTVSYEGPLHLNFEGRPMSLRRAFANLIDNALKYGQEAAVTLAEHGKAAEITVGDRGPGIPEAMRSRVFAPFFRLESSRCRETGGMGLGLTVASAVVHRHGGGLALEDRPGGGLLVRVVLPRAAARSP</sequence>
<keyword evidence="8 15" id="KW-0812">Transmembrane</keyword>
<comment type="catalytic activity">
    <reaction evidence="1">
        <text>ATP + protein L-histidine = ADP + protein N-phospho-L-histidine.</text>
        <dbReference type="EC" id="2.7.13.3"/>
    </reaction>
</comment>
<evidence type="ECO:0000256" key="4">
    <source>
        <dbReference type="ARBA" id="ARBA00022475"/>
    </source>
</evidence>
<evidence type="ECO:0000256" key="11">
    <source>
        <dbReference type="ARBA" id="ARBA00022840"/>
    </source>
</evidence>
<dbReference type="SUPFAM" id="SSF47384">
    <property type="entry name" value="Homodimeric domain of signal transducing histidine kinase"/>
    <property type="match status" value="1"/>
</dbReference>
<evidence type="ECO:0000313" key="18">
    <source>
        <dbReference type="EMBL" id="WWF00832.1"/>
    </source>
</evidence>
<evidence type="ECO:0000256" key="9">
    <source>
        <dbReference type="ARBA" id="ARBA00022741"/>
    </source>
</evidence>
<feature type="transmembrane region" description="Helical" evidence="15">
    <location>
        <begin position="167"/>
        <end position="186"/>
    </location>
</feature>
<keyword evidence="10" id="KW-0418">Kinase</keyword>
<name>A0ABZ2F164_METCP</name>
<accession>A0ABZ2F164</accession>
<comment type="subcellular location">
    <subcellularLocation>
        <location evidence="2">Cell inner membrane</location>
        <topology evidence="2">Multi-pass membrane protein</topology>
    </subcellularLocation>
</comment>
<keyword evidence="14 15" id="KW-0472">Membrane</keyword>
<dbReference type="PROSITE" id="PS50885">
    <property type="entry name" value="HAMP"/>
    <property type="match status" value="1"/>
</dbReference>
<dbReference type="Gene3D" id="1.10.287.130">
    <property type="match status" value="1"/>
</dbReference>
<dbReference type="SMART" id="SM00304">
    <property type="entry name" value="HAMP"/>
    <property type="match status" value="1"/>
</dbReference>
<evidence type="ECO:0000256" key="10">
    <source>
        <dbReference type="ARBA" id="ARBA00022777"/>
    </source>
</evidence>
<evidence type="ECO:0000256" key="2">
    <source>
        <dbReference type="ARBA" id="ARBA00004429"/>
    </source>
</evidence>
<keyword evidence="19" id="KW-1185">Reference proteome</keyword>
<organism evidence="18 19">
    <name type="scientific">Methylococcus capsulatus</name>
    <dbReference type="NCBI Taxonomy" id="414"/>
    <lineage>
        <taxon>Bacteria</taxon>
        <taxon>Pseudomonadati</taxon>
        <taxon>Pseudomonadota</taxon>
        <taxon>Gammaproteobacteria</taxon>
        <taxon>Methylococcales</taxon>
        <taxon>Methylococcaceae</taxon>
        <taxon>Methylococcus</taxon>
    </lineage>
</organism>
<dbReference type="InterPro" id="IPR003661">
    <property type="entry name" value="HisK_dim/P_dom"/>
</dbReference>
<dbReference type="EMBL" id="CP104311">
    <property type="protein sequence ID" value="WWF00832.1"/>
    <property type="molecule type" value="Genomic_DNA"/>
</dbReference>
<evidence type="ECO:0000256" key="12">
    <source>
        <dbReference type="ARBA" id="ARBA00022989"/>
    </source>
</evidence>